<organism evidence="4 5">
    <name type="scientific">Angomonas deanei</name>
    <dbReference type="NCBI Taxonomy" id="59799"/>
    <lineage>
        <taxon>Eukaryota</taxon>
        <taxon>Discoba</taxon>
        <taxon>Euglenozoa</taxon>
        <taxon>Kinetoplastea</taxon>
        <taxon>Metakinetoplastina</taxon>
        <taxon>Trypanosomatida</taxon>
        <taxon>Trypanosomatidae</taxon>
        <taxon>Strigomonadinae</taxon>
        <taxon>Angomonas</taxon>
    </lineage>
</organism>
<dbReference type="Pfam" id="PF01546">
    <property type="entry name" value="Peptidase_M20"/>
    <property type="match status" value="1"/>
</dbReference>
<dbReference type="SUPFAM" id="SSF55031">
    <property type="entry name" value="Bacterial exopeptidase dimerisation domain"/>
    <property type="match status" value="1"/>
</dbReference>
<dbReference type="SUPFAM" id="SSF53187">
    <property type="entry name" value="Zn-dependent exopeptidases"/>
    <property type="match status" value="1"/>
</dbReference>
<dbReference type="InterPro" id="IPR011650">
    <property type="entry name" value="Peptidase_M20_dimer"/>
</dbReference>
<evidence type="ECO:0000256" key="1">
    <source>
        <dbReference type="ARBA" id="ARBA00022723"/>
    </source>
</evidence>
<protein>
    <submittedName>
        <fullName evidence="4">Peptidase family M20/M25/M40/Peptidase dimerisation domain containing protein, putative</fullName>
    </submittedName>
</protein>
<name>A0A7G2C3B2_9TRYP</name>
<dbReference type="InterPro" id="IPR002933">
    <property type="entry name" value="Peptidase_M20"/>
</dbReference>
<dbReference type="NCBIfam" id="NF005710">
    <property type="entry name" value="PRK07522.1"/>
    <property type="match status" value="1"/>
</dbReference>
<dbReference type="GO" id="GO:0008777">
    <property type="term" value="F:acetylornithine deacetylase activity"/>
    <property type="evidence" value="ECO:0007669"/>
    <property type="project" value="TreeGrafter"/>
</dbReference>
<sequence length="402" mass="44627">MSYPTDYRGWLAKLVAFKPVSRDSNLPLIHYVRDYLQTVGIEAVLVHNPEKTKANLWATLPGEDGATKGGLVLSGHTDVVPVDGQKWSTDPFTTVEKDGNIYGRGVSDMLSFIAIVLALTPYFVQTKRTKPIHYAFSYDEEFGCKGVPFLIDYLKKNNFEADACVVGEPTDMRVVTGNKGRTGWAVHVHGKPIHSSAALMGTSCNAIEYASQIIAKIRGIALDIKKNGKKHTGFNECPFACMTTSMINGGNAVNTVPEHCNFHFSLWTVESSDQEDVIREVQKYVNEQILPEMKEEFSEATVTFDRDTHYPSFFAENENGFHKEARRICNHHSVMKMAGCEAGYYGSDLNIPTLICGPGSMAAAHVKDEWVEVSKMDQSVEFVKDITKYVCTGNYYKASGSL</sequence>
<dbReference type="AlphaFoldDB" id="A0A7G2C3B2"/>
<dbReference type="GO" id="GO:0046872">
    <property type="term" value="F:metal ion binding"/>
    <property type="evidence" value="ECO:0007669"/>
    <property type="project" value="UniProtKB-KW"/>
</dbReference>
<reference evidence="4 5" key="1">
    <citation type="submission" date="2020-08" db="EMBL/GenBank/DDBJ databases">
        <authorList>
            <person name="Newling K."/>
            <person name="Davey J."/>
            <person name="Forrester S."/>
        </authorList>
    </citation>
    <scope>NUCLEOTIDE SEQUENCE [LARGE SCALE GENOMIC DNA]</scope>
    <source>
        <strain evidence="5">Crithidia deanei Carvalho (ATCC PRA-265)</strain>
    </source>
</reference>
<dbReference type="CDD" id="cd03894">
    <property type="entry name" value="M20_ArgE"/>
    <property type="match status" value="1"/>
</dbReference>
<dbReference type="Proteomes" id="UP000515908">
    <property type="component" value="Chromosome 02"/>
</dbReference>
<keyword evidence="2" id="KW-0378">Hydrolase</keyword>
<evidence type="ECO:0000313" key="4">
    <source>
        <dbReference type="EMBL" id="CAD2213744.1"/>
    </source>
</evidence>
<feature type="domain" description="Peptidase M20 dimerisation" evidence="3">
    <location>
        <begin position="176"/>
        <end position="288"/>
    </location>
</feature>
<dbReference type="Gene3D" id="3.40.630.10">
    <property type="entry name" value="Zn peptidases"/>
    <property type="match status" value="1"/>
</dbReference>
<dbReference type="EMBL" id="LR877146">
    <property type="protein sequence ID" value="CAD2213744.1"/>
    <property type="molecule type" value="Genomic_DNA"/>
</dbReference>
<dbReference type="VEuPathDB" id="TriTrypDB:ADEAN_000118700"/>
<dbReference type="PANTHER" id="PTHR43808:SF31">
    <property type="entry name" value="N-ACETYL-L-CITRULLINE DEACETYLASE"/>
    <property type="match status" value="1"/>
</dbReference>
<dbReference type="InterPro" id="IPR036264">
    <property type="entry name" value="Bact_exopeptidase_dim_dom"/>
</dbReference>
<proteinExistence type="predicted"/>
<dbReference type="InterPro" id="IPR050072">
    <property type="entry name" value="Peptidase_M20A"/>
</dbReference>
<keyword evidence="5" id="KW-1185">Reference proteome</keyword>
<evidence type="ECO:0000259" key="3">
    <source>
        <dbReference type="Pfam" id="PF07687"/>
    </source>
</evidence>
<evidence type="ECO:0000313" key="5">
    <source>
        <dbReference type="Proteomes" id="UP000515908"/>
    </source>
</evidence>
<dbReference type="Gene3D" id="3.30.70.360">
    <property type="match status" value="1"/>
</dbReference>
<evidence type="ECO:0000256" key="2">
    <source>
        <dbReference type="ARBA" id="ARBA00022801"/>
    </source>
</evidence>
<keyword evidence="1" id="KW-0479">Metal-binding</keyword>
<dbReference type="PANTHER" id="PTHR43808">
    <property type="entry name" value="ACETYLORNITHINE DEACETYLASE"/>
    <property type="match status" value="1"/>
</dbReference>
<dbReference type="Pfam" id="PF07687">
    <property type="entry name" value="M20_dimer"/>
    <property type="match status" value="1"/>
</dbReference>
<dbReference type="GO" id="GO:0006526">
    <property type="term" value="P:L-arginine biosynthetic process"/>
    <property type="evidence" value="ECO:0007669"/>
    <property type="project" value="TreeGrafter"/>
</dbReference>
<gene>
    <name evidence="4" type="ORF">ADEAN_000118700</name>
</gene>
<accession>A0A7G2C3B2</accession>